<evidence type="ECO:0000256" key="10">
    <source>
        <dbReference type="ARBA" id="ARBA00023136"/>
    </source>
</evidence>
<evidence type="ECO:0000313" key="14">
    <source>
        <dbReference type="EMBL" id="CAK8671034.1"/>
    </source>
</evidence>
<dbReference type="InterPro" id="IPR014314">
    <property type="entry name" value="Succ_DH_cytb556"/>
</dbReference>
<keyword evidence="6 13" id="KW-0812">Transmembrane</keyword>
<dbReference type="EMBL" id="CAWYQH010000001">
    <property type="protein sequence ID" value="CAK8671034.1"/>
    <property type="molecule type" value="Genomic_DNA"/>
</dbReference>
<dbReference type="NCBIfam" id="TIGR02970">
    <property type="entry name" value="succ_dehyd_cytB"/>
    <property type="match status" value="1"/>
</dbReference>
<reference evidence="14 15" key="1">
    <citation type="submission" date="2024-02" db="EMBL/GenBank/DDBJ databases">
        <authorList>
            <person name="Daric V."/>
            <person name="Darras S."/>
        </authorList>
    </citation>
    <scope>NUCLEOTIDE SEQUENCE [LARGE SCALE GENOMIC DNA]</scope>
</reference>
<keyword evidence="9" id="KW-0408">Iron</keyword>
<dbReference type="InterPro" id="IPR034804">
    <property type="entry name" value="SQR/QFR_C/D"/>
</dbReference>
<comment type="subunit">
    <text evidence="3">Component of complex II composed of four subunits: the flavoprotein (FP) SDHA, iron-sulfur protein (IP) SDHB, and a cytochrome b560 composed of SDHC and SDHD.</text>
</comment>
<comment type="subcellular location">
    <subcellularLocation>
        <location evidence="1">Membrane</location>
        <topology evidence="1">Multi-pass membrane protein</topology>
    </subcellularLocation>
</comment>
<keyword evidence="15" id="KW-1185">Reference proteome</keyword>
<dbReference type="Gene3D" id="1.20.1300.10">
    <property type="entry name" value="Fumarate reductase/succinate dehydrogenase, transmembrane subunit"/>
    <property type="match status" value="1"/>
</dbReference>
<dbReference type="PROSITE" id="PS01001">
    <property type="entry name" value="SDH_CYT_2"/>
    <property type="match status" value="1"/>
</dbReference>
<name>A0ABP0EUJ4_CLALP</name>
<dbReference type="CDD" id="cd03499">
    <property type="entry name" value="SQR_TypeC_SdhC"/>
    <property type="match status" value="1"/>
</dbReference>
<feature type="transmembrane region" description="Helical" evidence="13">
    <location>
        <begin position="87"/>
        <end position="114"/>
    </location>
</feature>
<accession>A0ABP0EUJ4</accession>
<keyword evidence="8 13" id="KW-1133">Transmembrane helix</keyword>
<gene>
    <name evidence="14" type="ORF">CVLEPA_LOCUS60</name>
</gene>
<comment type="function">
    <text evidence="12">Membrane-anchoring subunit of succinate dehydrogenase (SDH) that is involved in complex II of the mitochondrial electron transport chain and is responsible for transferring electrons from succinate to ubiquinone (coenzyme Q). SDH also oxidizes malate to the non-canonical enol form of oxaloacetate, enol-oxaloacetate. Enol-oxaloacetate, which is a potent inhibitor of the succinate dehydrogenase activity, is further isomerized into keto-oxaloacetate.</text>
</comment>
<dbReference type="SUPFAM" id="SSF81343">
    <property type="entry name" value="Fumarate reductase respiratory complex transmembrane subunits"/>
    <property type="match status" value="1"/>
</dbReference>
<evidence type="ECO:0000256" key="12">
    <source>
        <dbReference type="ARBA" id="ARBA00045847"/>
    </source>
</evidence>
<feature type="transmembrane region" description="Helical" evidence="13">
    <location>
        <begin position="167"/>
        <end position="184"/>
    </location>
</feature>
<dbReference type="PANTHER" id="PTHR10978:SF5">
    <property type="entry name" value="SUCCINATE DEHYDROGENASE CYTOCHROME B560 SUBUNIT, MITOCHONDRIAL"/>
    <property type="match status" value="1"/>
</dbReference>
<sequence>MHNRKLIKMSLLSRVLSKQHLVLSNRCRPELFAAIFSANKSSGSAQKQMDDFWAKNKSVNRPMSPHLTVYKPQLTSMLSITHRATGIALAALTSGFAFSTLLPGTAVAPILAFAESLHSSWLGSGFLLDLKFIVAWPLIFHSINGLRHLMWDRASGLKIAEVYQSGWFVLALSALLAVIFILPWNKINQK</sequence>
<evidence type="ECO:0000256" key="9">
    <source>
        <dbReference type="ARBA" id="ARBA00023004"/>
    </source>
</evidence>
<feature type="transmembrane region" description="Helical" evidence="13">
    <location>
        <begin position="126"/>
        <end position="146"/>
    </location>
</feature>
<comment type="pathway">
    <text evidence="2">Carbohydrate metabolism; tricarboxylic acid cycle.</text>
</comment>
<evidence type="ECO:0000256" key="11">
    <source>
        <dbReference type="ARBA" id="ARBA00045023"/>
    </source>
</evidence>
<dbReference type="InterPro" id="IPR000701">
    <property type="entry name" value="SuccDH_FuR_B_TM-su"/>
</dbReference>
<keyword evidence="7" id="KW-0479">Metal-binding</keyword>
<dbReference type="PANTHER" id="PTHR10978">
    <property type="entry name" value="SUCCINATE DEHYDROGENASE CYTOCHROME B560 SUBUNIT"/>
    <property type="match status" value="1"/>
</dbReference>
<evidence type="ECO:0000256" key="13">
    <source>
        <dbReference type="SAM" id="Phobius"/>
    </source>
</evidence>
<evidence type="ECO:0000256" key="2">
    <source>
        <dbReference type="ARBA" id="ARBA00005163"/>
    </source>
</evidence>
<evidence type="ECO:0000256" key="5">
    <source>
        <dbReference type="ARBA" id="ARBA00022617"/>
    </source>
</evidence>
<organism evidence="14 15">
    <name type="scientific">Clavelina lepadiformis</name>
    <name type="common">Light-bulb sea squirt</name>
    <name type="synonym">Ascidia lepadiformis</name>
    <dbReference type="NCBI Taxonomy" id="159417"/>
    <lineage>
        <taxon>Eukaryota</taxon>
        <taxon>Metazoa</taxon>
        <taxon>Chordata</taxon>
        <taxon>Tunicata</taxon>
        <taxon>Ascidiacea</taxon>
        <taxon>Aplousobranchia</taxon>
        <taxon>Clavelinidae</taxon>
        <taxon>Clavelina</taxon>
    </lineage>
</organism>
<proteinExistence type="predicted"/>
<protein>
    <recommendedName>
        <fullName evidence="4">Succinate dehydrogenase cytochrome b560 subunit, mitochondrial</fullName>
    </recommendedName>
    <alternativeName>
        <fullName evidence="11">Malate dehydrogenase [quinone] cytochrome b560 subunit</fullName>
    </alternativeName>
</protein>
<dbReference type="Pfam" id="PF01127">
    <property type="entry name" value="Sdh_cyt"/>
    <property type="match status" value="1"/>
</dbReference>
<evidence type="ECO:0000256" key="4">
    <source>
        <dbReference type="ARBA" id="ARBA00014631"/>
    </source>
</evidence>
<evidence type="ECO:0000256" key="1">
    <source>
        <dbReference type="ARBA" id="ARBA00004141"/>
    </source>
</evidence>
<keyword evidence="10 13" id="KW-0472">Membrane</keyword>
<keyword evidence="5" id="KW-0349">Heme</keyword>
<evidence type="ECO:0000313" key="15">
    <source>
        <dbReference type="Proteomes" id="UP001642483"/>
    </source>
</evidence>
<dbReference type="Proteomes" id="UP001642483">
    <property type="component" value="Unassembled WGS sequence"/>
</dbReference>
<evidence type="ECO:0000256" key="3">
    <source>
        <dbReference type="ARBA" id="ARBA00011758"/>
    </source>
</evidence>
<evidence type="ECO:0000256" key="7">
    <source>
        <dbReference type="ARBA" id="ARBA00022723"/>
    </source>
</evidence>
<comment type="caution">
    <text evidence="14">The sequence shown here is derived from an EMBL/GenBank/DDBJ whole genome shotgun (WGS) entry which is preliminary data.</text>
</comment>
<dbReference type="InterPro" id="IPR018495">
    <property type="entry name" value="Succ_DH_cyt_bsu_CS"/>
</dbReference>
<dbReference type="PROSITE" id="PS01000">
    <property type="entry name" value="SDH_CYT_1"/>
    <property type="match status" value="1"/>
</dbReference>
<evidence type="ECO:0000256" key="8">
    <source>
        <dbReference type="ARBA" id="ARBA00022989"/>
    </source>
</evidence>
<evidence type="ECO:0000256" key="6">
    <source>
        <dbReference type="ARBA" id="ARBA00022692"/>
    </source>
</evidence>